<feature type="chain" id="PRO_5012400361" evidence="1">
    <location>
        <begin position="27"/>
        <end position="286"/>
    </location>
</feature>
<dbReference type="AlphaFoldDB" id="A0A254TFF1"/>
<dbReference type="EMBL" id="LSTO01000001">
    <property type="protein sequence ID" value="OWW21366.1"/>
    <property type="molecule type" value="Genomic_DNA"/>
</dbReference>
<dbReference type="OrthoDB" id="5760545at2"/>
<dbReference type="Proteomes" id="UP000197535">
    <property type="component" value="Unassembled WGS sequence"/>
</dbReference>
<feature type="signal peptide" evidence="1">
    <location>
        <begin position="1"/>
        <end position="26"/>
    </location>
</feature>
<organism evidence="2 3">
    <name type="scientific">Noviherbaspirillum denitrificans</name>
    <dbReference type="NCBI Taxonomy" id="1968433"/>
    <lineage>
        <taxon>Bacteria</taxon>
        <taxon>Pseudomonadati</taxon>
        <taxon>Pseudomonadota</taxon>
        <taxon>Betaproteobacteria</taxon>
        <taxon>Burkholderiales</taxon>
        <taxon>Oxalobacteraceae</taxon>
        <taxon>Noviherbaspirillum</taxon>
    </lineage>
</organism>
<evidence type="ECO:0000313" key="2">
    <source>
        <dbReference type="EMBL" id="OWW21366.1"/>
    </source>
</evidence>
<gene>
    <name evidence="2" type="ORF">AYR66_19650</name>
</gene>
<evidence type="ECO:0000256" key="1">
    <source>
        <dbReference type="SAM" id="SignalP"/>
    </source>
</evidence>
<keyword evidence="3" id="KW-1185">Reference proteome</keyword>
<dbReference type="RefSeq" id="WP_088708222.1">
    <property type="nucleotide sequence ID" value="NZ_LSTO01000001.1"/>
</dbReference>
<accession>A0A254TFF1</accession>
<evidence type="ECO:0000313" key="3">
    <source>
        <dbReference type="Proteomes" id="UP000197535"/>
    </source>
</evidence>
<name>A0A254TFF1_9BURK</name>
<proteinExistence type="predicted"/>
<sequence>MLSDRPLPSGALVLAVLAAIAAPAHGEDMAVDSEAAVLQHPAADALDLGQGLSLGPAPSQSAVMLRAGGLALRVSIVGAVPASQEGPLADGSGRLVELSRSFGNAAVSVSMSQTSEPLANLGTSPALTHGLRVSTSTLQFAGAVMISPRLAIAGQAAYGLMPDTRSADTLANGISRAGTSAFSFGLVASDRMRRGDRLSVSLSQPMRSYSGRFMTDLLSRGSGTARERLVFSMVPLGREMRAQLNYQMPAGYGATFGVALMVRRNPNELADASAEALVVARYAKSF</sequence>
<keyword evidence="1" id="KW-0732">Signal</keyword>
<protein>
    <submittedName>
        <fullName evidence="2">Uncharacterized protein</fullName>
    </submittedName>
</protein>
<reference evidence="2 3" key="1">
    <citation type="submission" date="2016-02" db="EMBL/GenBank/DDBJ databases">
        <authorList>
            <person name="Wen L."/>
            <person name="He K."/>
            <person name="Yang H."/>
        </authorList>
    </citation>
    <scope>NUCLEOTIDE SEQUENCE [LARGE SCALE GENOMIC DNA]</scope>
    <source>
        <strain evidence="2 3">TSA40</strain>
    </source>
</reference>
<comment type="caution">
    <text evidence="2">The sequence shown here is derived from an EMBL/GenBank/DDBJ whole genome shotgun (WGS) entry which is preliminary data.</text>
</comment>